<dbReference type="PROSITE" id="PS51350">
    <property type="entry name" value="PTS_HPR_DOM"/>
    <property type="match status" value="1"/>
</dbReference>
<dbReference type="OrthoDB" id="9809047at2"/>
<dbReference type="Gene3D" id="3.30.1340.10">
    <property type="entry name" value="HPr-like"/>
    <property type="match status" value="1"/>
</dbReference>
<accession>A0A660C600</accession>
<dbReference type="AlphaFoldDB" id="A0A660C600"/>
<comment type="subcellular location">
    <subcellularLocation>
        <location evidence="2">Cytoplasm</location>
    </subcellularLocation>
</comment>
<dbReference type="GO" id="GO:0005737">
    <property type="term" value="C:cytoplasm"/>
    <property type="evidence" value="ECO:0007669"/>
    <property type="project" value="UniProtKB-SubCell"/>
</dbReference>
<keyword evidence="4" id="KW-0963">Cytoplasm</keyword>
<dbReference type="PROSITE" id="PS00369">
    <property type="entry name" value="PTS_HPR_HIS"/>
    <property type="match status" value="1"/>
</dbReference>
<protein>
    <recommendedName>
        <fullName evidence="3">Phosphocarrier protein HPr</fullName>
    </recommendedName>
</protein>
<evidence type="ECO:0000256" key="2">
    <source>
        <dbReference type="ARBA" id="ARBA00004496"/>
    </source>
</evidence>
<proteinExistence type="predicted"/>
<keyword evidence="5" id="KW-0598">Phosphotransferase system</keyword>
<evidence type="ECO:0000256" key="5">
    <source>
        <dbReference type="ARBA" id="ARBA00022683"/>
    </source>
</evidence>
<evidence type="ECO:0000313" key="7">
    <source>
        <dbReference type="EMBL" id="TWH18912.1"/>
    </source>
</evidence>
<keyword evidence="8" id="KW-1185">Reference proteome</keyword>
<dbReference type="RefSeq" id="WP_030531816.1">
    <property type="nucleotide sequence ID" value="NZ_JOIJ01000006.1"/>
</dbReference>
<dbReference type="PANTHER" id="PTHR33705:SF2">
    <property type="entry name" value="PHOSPHOCARRIER PROTEIN NPR"/>
    <property type="match status" value="1"/>
</dbReference>
<dbReference type="NCBIfam" id="TIGR01003">
    <property type="entry name" value="PTS_HPr_family"/>
    <property type="match status" value="1"/>
</dbReference>
<dbReference type="InterPro" id="IPR050399">
    <property type="entry name" value="HPr"/>
</dbReference>
<dbReference type="Pfam" id="PF00381">
    <property type="entry name" value="PTS-HPr"/>
    <property type="match status" value="1"/>
</dbReference>
<dbReference type="PRINTS" id="PR00107">
    <property type="entry name" value="PHOSPHOCPHPR"/>
</dbReference>
<evidence type="ECO:0000313" key="8">
    <source>
        <dbReference type="Proteomes" id="UP000317303"/>
    </source>
</evidence>
<dbReference type="CDD" id="cd00367">
    <property type="entry name" value="PTS-HPr_like"/>
    <property type="match status" value="1"/>
</dbReference>
<dbReference type="InterPro" id="IPR000032">
    <property type="entry name" value="HPr-like"/>
</dbReference>
<dbReference type="InterPro" id="IPR001020">
    <property type="entry name" value="PTS_HPr_His_P_site"/>
</dbReference>
<dbReference type="Proteomes" id="UP000317303">
    <property type="component" value="Unassembled WGS sequence"/>
</dbReference>
<reference evidence="7 8" key="1">
    <citation type="submission" date="2019-07" db="EMBL/GenBank/DDBJ databases">
        <title>R&amp;d 2014.</title>
        <authorList>
            <person name="Klenk H.-P."/>
        </authorList>
    </citation>
    <scope>NUCLEOTIDE SEQUENCE [LARGE SCALE GENOMIC DNA]</scope>
    <source>
        <strain evidence="7 8">DSM 43194</strain>
    </source>
</reference>
<comment type="function">
    <text evidence="1">General (non sugar-specific) component of the phosphoenolpyruvate-dependent sugar phosphotransferase system (sugar PTS). This major carbohydrate active-transport system catalyzes the phosphorylation of incoming sugar substrates concomitantly with their translocation across the cell membrane. The phosphoryl group from phosphoenolpyruvate (PEP) is transferred to the phosphoryl carrier protein HPr by enzyme I. Phospho-HPr then transfers it to the PTS EIIA domain.</text>
</comment>
<evidence type="ECO:0000256" key="4">
    <source>
        <dbReference type="ARBA" id="ARBA00022490"/>
    </source>
</evidence>
<dbReference type="InterPro" id="IPR035895">
    <property type="entry name" value="HPr-like_sf"/>
</dbReference>
<dbReference type="PANTHER" id="PTHR33705">
    <property type="entry name" value="PHOSPHOCARRIER PROTEIN HPR"/>
    <property type="match status" value="1"/>
</dbReference>
<dbReference type="EMBL" id="VLJV01000001">
    <property type="protein sequence ID" value="TWH18912.1"/>
    <property type="molecule type" value="Genomic_DNA"/>
</dbReference>
<name>A0A660C600_9PSEU</name>
<dbReference type="GO" id="GO:0009401">
    <property type="term" value="P:phosphoenolpyruvate-dependent sugar phosphotransferase system"/>
    <property type="evidence" value="ECO:0007669"/>
    <property type="project" value="UniProtKB-KW"/>
</dbReference>
<evidence type="ECO:0000256" key="1">
    <source>
        <dbReference type="ARBA" id="ARBA00003681"/>
    </source>
</evidence>
<dbReference type="SUPFAM" id="SSF55594">
    <property type="entry name" value="HPr-like"/>
    <property type="match status" value="1"/>
</dbReference>
<feature type="domain" description="HPr" evidence="6">
    <location>
        <begin position="1"/>
        <end position="90"/>
    </location>
</feature>
<evidence type="ECO:0000256" key="3">
    <source>
        <dbReference type="ARBA" id="ARBA00020422"/>
    </source>
</evidence>
<comment type="caution">
    <text evidence="7">The sequence shown here is derived from an EMBL/GenBank/DDBJ whole genome shotgun (WGS) entry which is preliminary data.</text>
</comment>
<gene>
    <name evidence="7" type="ORF">JD82_00733</name>
</gene>
<sequence>MPQRRVTVGSTVGLHARPAALVAKTAAAQPVTVTIAKDGGDPVPAGSIMNLMTLGAQHGDTVVVAAEDATGADEAVEAVADLVARNLDDAAGDNAAG</sequence>
<evidence type="ECO:0000259" key="6">
    <source>
        <dbReference type="PROSITE" id="PS51350"/>
    </source>
</evidence>
<organism evidence="7 8">
    <name type="scientific">Prauserella rugosa</name>
    <dbReference type="NCBI Taxonomy" id="43354"/>
    <lineage>
        <taxon>Bacteria</taxon>
        <taxon>Bacillati</taxon>
        <taxon>Actinomycetota</taxon>
        <taxon>Actinomycetes</taxon>
        <taxon>Pseudonocardiales</taxon>
        <taxon>Pseudonocardiaceae</taxon>
        <taxon>Prauserella</taxon>
    </lineage>
</organism>